<name>A0AAP5H605_PAEAM</name>
<evidence type="ECO:0000313" key="1">
    <source>
        <dbReference type="EMBL" id="MDR6726998.1"/>
    </source>
</evidence>
<proteinExistence type="predicted"/>
<comment type="caution">
    <text evidence="1">The sequence shown here is derived from an EMBL/GenBank/DDBJ whole genome shotgun (WGS) entry which is preliminary data.</text>
</comment>
<protein>
    <submittedName>
        <fullName evidence="1">Uncharacterized protein</fullName>
    </submittedName>
</protein>
<evidence type="ECO:0000313" key="2">
    <source>
        <dbReference type="Proteomes" id="UP001254832"/>
    </source>
</evidence>
<accession>A0AAP5H605</accession>
<gene>
    <name evidence="1" type="ORF">J2W91_005523</name>
</gene>
<organism evidence="1 2">
    <name type="scientific">Paenibacillus amylolyticus</name>
    <dbReference type="NCBI Taxonomy" id="1451"/>
    <lineage>
        <taxon>Bacteria</taxon>
        <taxon>Bacillati</taxon>
        <taxon>Bacillota</taxon>
        <taxon>Bacilli</taxon>
        <taxon>Bacillales</taxon>
        <taxon>Paenibacillaceae</taxon>
        <taxon>Paenibacillus</taxon>
    </lineage>
</organism>
<sequence length="180" mass="20751">MNEIAMPRSAAHLVESLRMTNTATSVFMEILVLSGSYIAETDREKQFVIWLAQRDQNIIGRGTVGFDLDEMPWLEHDLEPMKQFMLRMIDGARNKTQWQILDYEPGEDWCHATLDHFSAMIQALDQSHVDEQQYMEWTALDEEDEYEPTIPVGYPKCAQHDVYLSCLGCVICNAKKGEDD</sequence>
<reference evidence="1" key="1">
    <citation type="submission" date="2023-07" db="EMBL/GenBank/DDBJ databases">
        <title>Sorghum-associated microbial communities from plants grown in Nebraska, USA.</title>
        <authorList>
            <person name="Schachtman D."/>
        </authorList>
    </citation>
    <scope>NUCLEOTIDE SEQUENCE</scope>
    <source>
        <strain evidence="1">BE80</strain>
    </source>
</reference>
<dbReference type="RefSeq" id="WP_056698941.1">
    <property type="nucleotide sequence ID" value="NZ_JAVDTR010000021.1"/>
</dbReference>
<dbReference type="Proteomes" id="UP001254832">
    <property type="component" value="Unassembled WGS sequence"/>
</dbReference>
<dbReference type="AlphaFoldDB" id="A0AAP5H605"/>
<dbReference type="EMBL" id="JAVDTR010000021">
    <property type="protein sequence ID" value="MDR6726998.1"/>
    <property type="molecule type" value="Genomic_DNA"/>
</dbReference>